<proteinExistence type="predicted"/>
<dbReference type="EMBL" id="JBFAUJ010000005">
    <property type="protein sequence ID" value="MEV8460704.1"/>
    <property type="molecule type" value="Genomic_DNA"/>
</dbReference>
<organism evidence="1 2">
    <name type="scientific">Streptomyces griseosporeus</name>
    <dbReference type="NCBI Taxonomy" id="1910"/>
    <lineage>
        <taxon>Bacteria</taxon>
        <taxon>Bacillati</taxon>
        <taxon>Actinomycetota</taxon>
        <taxon>Actinomycetes</taxon>
        <taxon>Kitasatosporales</taxon>
        <taxon>Streptomycetaceae</taxon>
        <taxon>Streptomyces</taxon>
    </lineage>
</organism>
<evidence type="ECO:0000313" key="1">
    <source>
        <dbReference type="EMBL" id="MEV8460704.1"/>
    </source>
</evidence>
<evidence type="ECO:0000313" key="2">
    <source>
        <dbReference type="Proteomes" id="UP001553148"/>
    </source>
</evidence>
<gene>
    <name evidence="1" type="ORF">AB0470_14285</name>
</gene>
<reference evidence="1 2" key="1">
    <citation type="submission" date="2024-06" db="EMBL/GenBank/DDBJ databases">
        <title>The Natural Products Discovery Center: Release of the First 8490 Sequenced Strains for Exploring Actinobacteria Biosynthetic Diversity.</title>
        <authorList>
            <person name="Kalkreuter E."/>
            <person name="Kautsar S.A."/>
            <person name="Yang D."/>
            <person name="Bader C.D."/>
            <person name="Teijaro C.N."/>
            <person name="Fluegel L."/>
            <person name="Davis C.M."/>
            <person name="Simpson J.R."/>
            <person name="Lauterbach L."/>
            <person name="Steele A.D."/>
            <person name="Gui C."/>
            <person name="Meng S."/>
            <person name="Li G."/>
            <person name="Viehrig K."/>
            <person name="Ye F."/>
            <person name="Su P."/>
            <person name="Kiefer A.F."/>
            <person name="Nichols A."/>
            <person name="Cepeda A.J."/>
            <person name="Yan W."/>
            <person name="Fan B."/>
            <person name="Jiang Y."/>
            <person name="Adhikari A."/>
            <person name="Zheng C.-J."/>
            <person name="Schuster L."/>
            <person name="Cowan T.M."/>
            <person name="Smanski M.J."/>
            <person name="Chevrette M.G."/>
            <person name="De Carvalho L.P.S."/>
            <person name="Shen B."/>
        </authorList>
    </citation>
    <scope>NUCLEOTIDE SEQUENCE [LARGE SCALE GENOMIC DNA]</scope>
    <source>
        <strain evidence="1 2">NPDC052360</strain>
    </source>
</reference>
<accession>A0ABV3KN19</accession>
<keyword evidence="2" id="KW-1185">Reference proteome</keyword>
<name>A0ABV3KN19_STRGS</name>
<comment type="caution">
    <text evidence="1">The sequence shown here is derived from an EMBL/GenBank/DDBJ whole genome shotgun (WGS) entry which is preliminary data.</text>
</comment>
<dbReference type="Proteomes" id="UP001553148">
    <property type="component" value="Unassembled WGS sequence"/>
</dbReference>
<dbReference type="RefSeq" id="WP_162655505.1">
    <property type="nucleotide sequence ID" value="NZ_JBFAUJ010000005.1"/>
</dbReference>
<sequence>MQGEQQGVHVRGEGGAVVALFGPAVPPEHVEEVGGSALGDAHAAVVGEQVVSRRHGWTPAA</sequence>
<protein>
    <submittedName>
        <fullName evidence="1">Uncharacterized protein</fullName>
    </submittedName>
</protein>